<evidence type="ECO:0000256" key="10">
    <source>
        <dbReference type="ARBA" id="ARBA00048975"/>
    </source>
</evidence>
<dbReference type="PANTHER" id="PTHR30372:SF4">
    <property type="entry name" value="LIPID-A-DISACCHARIDE SYNTHASE, MITOCHONDRIAL-RELATED"/>
    <property type="match status" value="1"/>
</dbReference>
<proteinExistence type="inferred from homology"/>
<protein>
    <recommendedName>
        <fullName evidence="4 11">Lipid-A-disaccharide synthase</fullName>
        <ecNumber evidence="3 11">2.4.1.182</ecNumber>
    </recommendedName>
</protein>
<evidence type="ECO:0000256" key="11">
    <source>
        <dbReference type="NCBIfam" id="TIGR00215"/>
    </source>
</evidence>
<comment type="catalytic activity">
    <reaction evidence="10">
        <text>a lipid X + a UDP-2-N,3-O-bis[(3R)-3-hydroxyacyl]-alpha-D-glucosamine = a lipid A disaccharide + UDP + H(+)</text>
        <dbReference type="Rhea" id="RHEA:67828"/>
        <dbReference type="ChEBI" id="CHEBI:15378"/>
        <dbReference type="ChEBI" id="CHEBI:58223"/>
        <dbReference type="ChEBI" id="CHEBI:137748"/>
        <dbReference type="ChEBI" id="CHEBI:176338"/>
        <dbReference type="ChEBI" id="CHEBI:176343"/>
        <dbReference type="EC" id="2.4.1.182"/>
    </reaction>
</comment>
<evidence type="ECO:0000256" key="5">
    <source>
        <dbReference type="ARBA" id="ARBA00022516"/>
    </source>
</evidence>
<dbReference type="Proteomes" id="UP001597327">
    <property type="component" value="Unassembled WGS sequence"/>
</dbReference>
<keyword evidence="5" id="KW-0444">Lipid biosynthesis</keyword>
<dbReference type="NCBIfam" id="TIGR00215">
    <property type="entry name" value="lpxB"/>
    <property type="match status" value="1"/>
</dbReference>
<evidence type="ECO:0000313" key="13">
    <source>
        <dbReference type="Proteomes" id="UP001597327"/>
    </source>
</evidence>
<dbReference type="PANTHER" id="PTHR30372">
    <property type="entry name" value="LIPID-A-DISACCHARIDE SYNTHASE"/>
    <property type="match status" value="1"/>
</dbReference>
<keyword evidence="9" id="KW-0443">Lipid metabolism</keyword>
<keyword evidence="8 12" id="KW-0808">Transferase</keyword>
<evidence type="ECO:0000256" key="9">
    <source>
        <dbReference type="ARBA" id="ARBA00023098"/>
    </source>
</evidence>
<dbReference type="SUPFAM" id="SSF53756">
    <property type="entry name" value="UDP-Glycosyltransferase/glycogen phosphorylase"/>
    <property type="match status" value="1"/>
</dbReference>
<dbReference type="GO" id="GO:0008915">
    <property type="term" value="F:lipid-A-disaccharide synthase activity"/>
    <property type="evidence" value="ECO:0007669"/>
    <property type="project" value="UniProtKB-EC"/>
</dbReference>
<dbReference type="RefSeq" id="WP_149891952.1">
    <property type="nucleotide sequence ID" value="NZ_JBHUFA010000001.1"/>
</dbReference>
<keyword evidence="13" id="KW-1185">Reference proteome</keyword>
<gene>
    <name evidence="12" type="primary">lpxB</name>
    <name evidence="12" type="ORF">ACFSC7_01485</name>
</gene>
<evidence type="ECO:0000256" key="1">
    <source>
        <dbReference type="ARBA" id="ARBA00002056"/>
    </source>
</evidence>
<evidence type="ECO:0000256" key="3">
    <source>
        <dbReference type="ARBA" id="ARBA00012687"/>
    </source>
</evidence>
<organism evidence="12 13">
    <name type="scientific">Roseibium aestuarii</name>
    <dbReference type="NCBI Taxonomy" id="2600299"/>
    <lineage>
        <taxon>Bacteria</taxon>
        <taxon>Pseudomonadati</taxon>
        <taxon>Pseudomonadota</taxon>
        <taxon>Alphaproteobacteria</taxon>
        <taxon>Hyphomicrobiales</taxon>
        <taxon>Stappiaceae</taxon>
        <taxon>Roseibium</taxon>
    </lineage>
</organism>
<comment type="similarity">
    <text evidence="2">Belongs to the LpxB family.</text>
</comment>
<evidence type="ECO:0000256" key="4">
    <source>
        <dbReference type="ARBA" id="ARBA00020902"/>
    </source>
</evidence>
<evidence type="ECO:0000256" key="7">
    <source>
        <dbReference type="ARBA" id="ARBA00022676"/>
    </source>
</evidence>
<keyword evidence="7 12" id="KW-0328">Glycosyltransferase</keyword>
<keyword evidence="6" id="KW-0441">Lipid A biosynthesis</keyword>
<evidence type="ECO:0000256" key="6">
    <source>
        <dbReference type="ARBA" id="ARBA00022556"/>
    </source>
</evidence>
<dbReference type="InterPro" id="IPR003835">
    <property type="entry name" value="Glyco_trans_19"/>
</dbReference>
<accession>A0ABW4JRB8</accession>
<dbReference type="Pfam" id="PF02684">
    <property type="entry name" value="LpxB"/>
    <property type="match status" value="1"/>
</dbReference>
<name>A0ABW4JRB8_9HYPH</name>
<dbReference type="EMBL" id="JBHUFA010000001">
    <property type="protein sequence ID" value="MFD1694169.1"/>
    <property type="molecule type" value="Genomic_DNA"/>
</dbReference>
<evidence type="ECO:0000256" key="8">
    <source>
        <dbReference type="ARBA" id="ARBA00022679"/>
    </source>
</evidence>
<evidence type="ECO:0000313" key="12">
    <source>
        <dbReference type="EMBL" id="MFD1694169.1"/>
    </source>
</evidence>
<evidence type="ECO:0000256" key="2">
    <source>
        <dbReference type="ARBA" id="ARBA00007868"/>
    </source>
</evidence>
<sequence>MTAKAPCSSAHPDRPLTVGLVVGEESGDFLGGALMASLKAKLGTGLRFCGSGGHRMQAEGLTSVFDIADTSVMGLTAVLQRLPLIIKRVHQTVDALVEADPDVIVIIDSPDFTHNVAKRVRRKAPHIPIVGYVSPSVWVWRPGRARKMRAYVDALLALLPFEPAVHARLGGPATHYVGHPLIEHLGDLRPAPGERSDRDDPHRVLVVLPGSRGSEIERLLPVFGETVARVAARVPDLEVLLPAVPHLVSRIRQETASWPVKPTILEGEAAKNEAFRRAHAALAASGTVTLQLAIAGVPMAVAYKVDWFFRRLKDLNRIIPIAQVTSMVLPNIILGRNVIPEYLDEQVTPEALAARLETLLTDTEERRSQVDAFGDLDAIMRLPESQSQSEAAARVVIDVLIRAGAVQA</sequence>
<comment type="function">
    <text evidence="1">Condensation of UDP-2,3-diacylglucosamine and 2,3-diacylglucosamine-1-phosphate to form lipid A disaccharide, a precursor of lipid A, a phosphorylated glycolipid that anchors the lipopolysaccharide to the outer membrane of the cell.</text>
</comment>
<reference evidence="13" key="1">
    <citation type="journal article" date="2019" name="Int. J. Syst. Evol. Microbiol.">
        <title>The Global Catalogue of Microorganisms (GCM) 10K type strain sequencing project: providing services to taxonomists for standard genome sequencing and annotation.</title>
        <authorList>
            <consortium name="The Broad Institute Genomics Platform"/>
            <consortium name="The Broad Institute Genome Sequencing Center for Infectious Disease"/>
            <person name="Wu L."/>
            <person name="Ma J."/>
        </authorList>
    </citation>
    <scope>NUCLEOTIDE SEQUENCE [LARGE SCALE GENOMIC DNA]</scope>
    <source>
        <strain evidence="13">JCM 3369</strain>
    </source>
</reference>
<dbReference type="EC" id="2.4.1.182" evidence="3 11"/>
<comment type="caution">
    <text evidence="12">The sequence shown here is derived from an EMBL/GenBank/DDBJ whole genome shotgun (WGS) entry which is preliminary data.</text>
</comment>